<name>A0A917THF6_9ACTN</name>
<keyword evidence="2" id="KW-1185">Reference proteome</keyword>
<reference evidence="1" key="2">
    <citation type="submission" date="2020-09" db="EMBL/GenBank/DDBJ databases">
        <authorList>
            <person name="Sun Q."/>
            <person name="Ohkuma M."/>
        </authorList>
    </citation>
    <scope>NUCLEOTIDE SEQUENCE</scope>
    <source>
        <strain evidence="1">JCM 19831</strain>
    </source>
</reference>
<sequence length="166" mass="19361">MESDLVPLTAALRHQLRYLAARWQLNDDHVDGDVFARYTVARSPVGSREITLLTRRPRARWDPGHDEVGHLAYRICDLCQLGAIIKIRTAEEWKRRGYATWMLDRSFRAAPGFTWTTTRQMSDARAFWDFVIGRTPGQYRPKKPCRHIQASFRRPGCTHWRAARPV</sequence>
<dbReference type="EMBL" id="BMPI01000010">
    <property type="protein sequence ID" value="GGM23052.1"/>
    <property type="molecule type" value="Genomic_DNA"/>
</dbReference>
<proteinExistence type="predicted"/>
<protein>
    <submittedName>
        <fullName evidence="1">Uncharacterized protein</fullName>
    </submittedName>
</protein>
<evidence type="ECO:0000313" key="2">
    <source>
        <dbReference type="Proteomes" id="UP000642070"/>
    </source>
</evidence>
<accession>A0A917THF6</accession>
<comment type="caution">
    <text evidence="1">The sequence shown here is derived from an EMBL/GenBank/DDBJ whole genome shotgun (WGS) entry which is preliminary data.</text>
</comment>
<dbReference type="RefSeq" id="WP_190249978.1">
    <property type="nucleotide sequence ID" value="NZ_BMPI01000010.1"/>
</dbReference>
<gene>
    <name evidence="1" type="ORF">GCM10007977_025320</name>
</gene>
<dbReference type="Proteomes" id="UP000642070">
    <property type="component" value="Unassembled WGS sequence"/>
</dbReference>
<evidence type="ECO:0000313" key="1">
    <source>
        <dbReference type="EMBL" id="GGM23052.1"/>
    </source>
</evidence>
<organism evidence="1 2">
    <name type="scientific">Dactylosporangium sucinum</name>
    <dbReference type="NCBI Taxonomy" id="1424081"/>
    <lineage>
        <taxon>Bacteria</taxon>
        <taxon>Bacillati</taxon>
        <taxon>Actinomycetota</taxon>
        <taxon>Actinomycetes</taxon>
        <taxon>Micromonosporales</taxon>
        <taxon>Micromonosporaceae</taxon>
        <taxon>Dactylosporangium</taxon>
    </lineage>
</organism>
<dbReference type="AlphaFoldDB" id="A0A917THF6"/>
<reference evidence="1" key="1">
    <citation type="journal article" date="2014" name="Int. J. Syst. Evol. Microbiol.">
        <title>Complete genome sequence of Corynebacterium casei LMG S-19264T (=DSM 44701T), isolated from a smear-ripened cheese.</title>
        <authorList>
            <consortium name="US DOE Joint Genome Institute (JGI-PGF)"/>
            <person name="Walter F."/>
            <person name="Albersmeier A."/>
            <person name="Kalinowski J."/>
            <person name="Ruckert C."/>
        </authorList>
    </citation>
    <scope>NUCLEOTIDE SEQUENCE</scope>
    <source>
        <strain evidence="1">JCM 19831</strain>
    </source>
</reference>